<dbReference type="GO" id="GO:0005634">
    <property type="term" value="C:nucleus"/>
    <property type="evidence" value="ECO:0000318"/>
    <property type="project" value="GO_Central"/>
</dbReference>
<dbReference type="PANTHER" id="PTHR10502:SF102">
    <property type="entry name" value="ANNEXIN B11"/>
    <property type="match status" value="1"/>
</dbReference>
<dbReference type="Proteomes" id="UP000001357">
    <property type="component" value="Unassembled WGS sequence"/>
</dbReference>
<proteinExistence type="inferred from homology"/>
<gene>
    <name evidence="8" type="ORF">MONBRDRAFT_39240</name>
</gene>
<dbReference type="Gene3D" id="1.10.220.10">
    <property type="entry name" value="Annexin"/>
    <property type="match status" value="4"/>
</dbReference>
<dbReference type="FunFam" id="1.10.220.10:FF:000003">
    <property type="entry name" value="Annexin"/>
    <property type="match status" value="1"/>
</dbReference>
<evidence type="ECO:0000256" key="6">
    <source>
        <dbReference type="ARBA" id="ARBA00023302"/>
    </source>
</evidence>
<dbReference type="GO" id="GO:0005509">
    <property type="term" value="F:calcium ion binding"/>
    <property type="evidence" value="ECO:0007669"/>
    <property type="project" value="InterPro"/>
</dbReference>
<dbReference type="GO" id="GO:0001786">
    <property type="term" value="F:phosphatidylserine binding"/>
    <property type="evidence" value="ECO:0000318"/>
    <property type="project" value="GO_Central"/>
</dbReference>
<dbReference type="PRINTS" id="PR00196">
    <property type="entry name" value="ANNEXIN"/>
</dbReference>
<dbReference type="InterPro" id="IPR018502">
    <property type="entry name" value="Annexin_repeat"/>
</dbReference>
<dbReference type="EMBL" id="CH991584">
    <property type="protein sequence ID" value="EDQ84614.1"/>
    <property type="molecule type" value="Genomic_DNA"/>
</dbReference>
<dbReference type="GO" id="GO:0005544">
    <property type="term" value="F:calcium-dependent phospholipid binding"/>
    <property type="evidence" value="ECO:0000318"/>
    <property type="project" value="GO_Central"/>
</dbReference>
<dbReference type="GeneID" id="5895843"/>
<dbReference type="InParanoid" id="A9VD41"/>
<keyword evidence="6 7" id="KW-0111">Calcium/phospholipid-binding</keyword>
<dbReference type="FunFam" id="1.10.220.10:FF:000002">
    <property type="entry name" value="Annexin"/>
    <property type="match status" value="1"/>
</dbReference>
<dbReference type="PANTHER" id="PTHR10502">
    <property type="entry name" value="ANNEXIN"/>
    <property type="match status" value="1"/>
</dbReference>
<dbReference type="GO" id="GO:0005886">
    <property type="term" value="C:plasma membrane"/>
    <property type="evidence" value="ECO:0000318"/>
    <property type="project" value="GO_Central"/>
</dbReference>
<organism evidence="8 9">
    <name type="scientific">Monosiga brevicollis</name>
    <name type="common">Choanoflagellate</name>
    <dbReference type="NCBI Taxonomy" id="81824"/>
    <lineage>
        <taxon>Eukaryota</taxon>
        <taxon>Choanoflagellata</taxon>
        <taxon>Craspedida</taxon>
        <taxon>Salpingoecidae</taxon>
        <taxon>Monosiga</taxon>
    </lineage>
</organism>
<keyword evidence="5 7" id="KW-0041">Annexin</keyword>
<dbReference type="FunFam" id="1.10.220.10:FF:000005">
    <property type="entry name" value="Annexin"/>
    <property type="match status" value="1"/>
</dbReference>
<accession>A9VD41</accession>
<name>A9VD41_MONBE</name>
<dbReference type="RefSeq" id="XP_001750641.1">
    <property type="nucleotide sequence ID" value="XM_001750589.1"/>
</dbReference>
<dbReference type="OMA" id="ASNWVIM"/>
<dbReference type="PROSITE" id="PS00223">
    <property type="entry name" value="ANNEXIN_1"/>
    <property type="match status" value="1"/>
</dbReference>
<evidence type="ECO:0000313" key="9">
    <source>
        <dbReference type="Proteomes" id="UP000001357"/>
    </source>
</evidence>
<evidence type="ECO:0000256" key="5">
    <source>
        <dbReference type="ARBA" id="ARBA00023216"/>
    </source>
</evidence>
<dbReference type="InterPro" id="IPR018252">
    <property type="entry name" value="Annexin_repeat_CS"/>
</dbReference>
<dbReference type="GO" id="GO:0012506">
    <property type="term" value="C:vesicle membrane"/>
    <property type="evidence" value="ECO:0000318"/>
    <property type="project" value="GO_Central"/>
</dbReference>
<evidence type="ECO:0000256" key="1">
    <source>
        <dbReference type="ARBA" id="ARBA00007831"/>
    </source>
</evidence>
<comment type="similarity">
    <text evidence="1 7">Belongs to the annexin family.</text>
</comment>
<keyword evidence="4 7" id="KW-0106">Calcium</keyword>
<sequence>MQALRKAMKGLGCNERAVIEVLCSVDNAQRQQLKVQYKTMFGRDLVDDLKSELGGNLERAVLAMMMPPAEYDAFSLHEAMKGAGTDEADITEILATRSNAEIAAIKAAYEKAYHKDLEKAISSENGGHLKRIYISLLQANRDETDKVDQALASEDAKALFDAGEKRWGTDESEFNRIFMSRSAAQIKGLSPSIPLLHVPFSTADEYAKISDYGLRRAIEKEMSGNYEFAMVSMLQAAVDMPGYFAERAYRAMKGFGTADADLIRVIVTRSEKDLEVVKQRFHELYHKKLSKMVEGDCSGDYKRLLLHIIGE</sequence>
<dbReference type="GO" id="GO:0005737">
    <property type="term" value="C:cytoplasm"/>
    <property type="evidence" value="ECO:0000318"/>
    <property type="project" value="GO_Central"/>
</dbReference>
<dbReference type="KEGG" id="mbr:MONBRDRAFT_39240"/>
<keyword evidence="9" id="KW-1185">Reference proteome</keyword>
<dbReference type="STRING" id="81824.A9VD41"/>
<dbReference type="AlphaFoldDB" id="A9VD41"/>
<evidence type="ECO:0000256" key="4">
    <source>
        <dbReference type="ARBA" id="ARBA00022837"/>
    </source>
</evidence>
<dbReference type="PROSITE" id="PS51897">
    <property type="entry name" value="ANNEXIN_2"/>
    <property type="match status" value="4"/>
</dbReference>
<reference evidence="8 9" key="1">
    <citation type="journal article" date="2008" name="Nature">
        <title>The genome of the choanoflagellate Monosiga brevicollis and the origin of metazoans.</title>
        <authorList>
            <consortium name="JGI Sequencing"/>
            <person name="King N."/>
            <person name="Westbrook M.J."/>
            <person name="Young S.L."/>
            <person name="Kuo A."/>
            <person name="Abedin M."/>
            <person name="Chapman J."/>
            <person name="Fairclough S."/>
            <person name="Hellsten U."/>
            <person name="Isogai Y."/>
            <person name="Letunic I."/>
            <person name="Marr M."/>
            <person name="Pincus D."/>
            <person name="Putnam N."/>
            <person name="Rokas A."/>
            <person name="Wright K.J."/>
            <person name="Zuzow R."/>
            <person name="Dirks W."/>
            <person name="Good M."/>
            <person name="Goodstein D."/>
            <person name="Lemons D."/>
            <person name="Li W."/>
            <person name="Lyons J.B."/>
            <person name="Morris A."/>
            <person name="Nichols S."/>
            <person name="Richter D.J."/>
            <person name="Salamov A."/>
            <person name="Bork P."/>
            <person name="Lim W.A."/>
            <person name="Manning G."/>
            <person name="Miller W.T."/>
            <person name="McGinnis W."/>
            <person name="Shapiro H."/>
            <person name="Tjian R."/>
            <person name="Grigoriev I.V."/>
            <person name="Rokhsar D."/>
        </authorList>
    </citation>
    <scope>NUCLEOTIDE SEQUENCE [LARGE SCALE GENOMIC DNA]</scope>
    <source>
        <strain evidence="9">MX1 / ATCC 50154</strain>
    </source>
</reference>
<evidence type="ECO:0000256" key="7">
    <source>
        <dbReference type="RuleBase" id="RU003540"/>
    </source>
</evidence>
<keyword evidence="2" id="KW-0597">Phosphoprotein</keyword>
<dbReference type="eggNOG" id="KOG0819">
    <property type="taxonomic scope" value="Eukaryota"/>
</dbReference>
<dbReference type="InterPro" id="IPR037104">
    <property type="entry name" value="Annexin_sf"/>
</dbReference>
<keyword evidence="3 7" id="KW-0677">Repeat</keyword>
<dbReference type="SMART" id="SM00335">
    <property type="entry name" value="ANX"/>
    <property type="match status" value="4"/>
</dbReference>
<dbReference type="SUPFAM" id="SSF47874">
    <property type="entry name" value="Annexin"/>
    <property type="match status" value="1"/>
</dbReference>
<evidence type="ECO:0000256" key="3">
    <source>
        <dbReference type="ARBA" id="ARBA00022737"/>
    </source>
</evidence>
<dbReference type="Pfam" id="PF00191">
    <property type="entry name" value="Annexin"/>
    <property type="match status" value="4"/>
</dbReference>
<dbReference type="InterPro" id="IPR001464">
    <property type="entry name" value="Annexin"/>
</dbReference>
<evidence type="ECO:0000256" key="2">
    <source>
        <dbReference type="ARBA" id="ARBA00022553"/>
    </source>
</evidence>
<dbReference type="FunFam" id="1.10.220.10:FF:000001">
    <property type="entry name" value="Annexin"/>
    <property type="match status" value="1"/>
</dbReference>
<comment type="domain">
    <text evidence="7">A pair of annexin repeats may form one binding site for calcium and phospholipid.</text>
</comment>
<evidence type="ECO:0000313" key="8">
    <source>
        <dbReference type="EMBL" id="EDQ84614.1"/>
    </source>
</evidence>
<protein>
    <recommendedName>
        <fullName evidence="7">Annexin</fullName>
    </recommendedName>
</protein>